<dbReference type="Pfam" id="PF00651">
    <property type="entry name" value="BTB"/>
    <property type="match status" value="1"/>
</dbReference>
<dbReference type="CDD" id="cd18186">
    <property type="entry name" value="BTB_POZ_ZBTB_KLHL-like"/>
    <property type="match status" value="1"/>
</dbReference>
<dbReference type="PANTHER" id="PTHR47843:SF5">
    <property type="entry name" value="BTB_POZ DOMAIN PROTEIN"/>
    <property type="match status" value="1"/>
</dbReference>
<dbReference type="InterPro" id="IPR000210">
    <property type="entry name" value="BTB/POZ_dom"/>
</dbReference>
<protein>
    <submittedName>
        <fullName evidence="2">BTB/POZ fold domain containing protein</fullName>
    </submittedName>
</protein>
<evidence type="ECO:0000313" key="2">
    <source>
        <dbReference type="EMBL" id="EGX95405.1"/>
    </source>
</evidence>
<dbReference type="OrthoDB" id="5153253at2759"/>
<name>G3J6S7_CORMM</name>
<dbReference type="VEuPathDB" id="FungiDB:CCM_00059"/>
<gene>
    <name evidence="2" type="ORF">CCM_00059</name>
</gene>
<dbReference type="STRING" id="983644.G3J6S7"/>
<sequence length="231" mass="26142">MSLPANFGELLAKSAREKQLLFDYQLRCRGTVIRVHRLVVGMQSPVLCTALSGSFKEKEDGFYEIKDFEAEKVIKAVDYFYTGDYQAPENKPDNPLHTLLFHAEMSIFADKYMIQALQSLAEVKFEKFANSQSTKHLLYAIPLMYKLEGESLGRLQSTVAHIVRYRMGTCPLRNVKSALAIVASESPQFFYSFFEQVWDEGTGIPRKCSCGPSVVTVTGWRCHTCKDIGVK</sequence>
<dbReference type="EMBL" id="JH126399">
    <property type="protein sequence ID" value="EGX95405.1"/>
    <property type="molecule type" value="Genomic_DNA"/>
</dbReference>
<keyword evidence="3" id="KW-1185">Reference proteome</keyword>
<dbReference type="InParanoid" id="G3J6S7"/>
<dbReference type="SUPFAM" id="SSF54695">
    <property type="entry name" value="POZ domain"/>
    <property type="match status" value="1"/>
</dbReference>
<dbReference type="InterPro" id="IPR011333">
    <property type="entry name" value="SKP1/BTB/POZ_sf"/>
</dbReference>
<dbReference type="PROSITE" id="PS50097">
    <property type="entry name" value="BTB"/>
    <property type="match status" value="1"/>
</dbReference>
<dbReference type="GeneID" id="18162094"/>
<dbReference type="KEGG" id="cmt:CCM_00059"/>
<dbReference type="Gene3D" id="3.30.710.10">
    <property type="entry name" value="Potassium Channel Kv1.1, Chain A"/>
    <property type="match status" value="1"/>
</dbReference>
<proteinExistence type="predicted"/>
<evidence type="ECO:0000313" key="3">
    <source>
        <dbReference type="Proteomes" id="UP000001610"/>
    </source>
</evidence>
<accession>G3J6S7</accession>
<dbReference type="AlphaFoldDB" id="G3J6S7"/>
<dbReference type="HOGENOM" id="CLU_057752_6_1_1"/>
<organism evidence="2 3">
    <name type="scientific">Cordyceps militaris (strain CM01)</name>
    <name type="common">Caterpillar fungus</name>
    <dbReference type="NCBI Taxonomy" id="983644"/>
    <lineage>
        <taxon>Eukaryota</taxon>
        <taxon>Fungi</taxon>
        <taxon>Dikarya</taxon>
        <taxon>Ascomycota</taxon>
        <taxon>Pezizomycotina</taxon>
        <taxon>Sordariomycetes</taxon>
        <taxon>Hypocreomycetidae</taxon>
        <taxon>Hypocreales</taxon>
        <taxon>Cordycipitaceae</taxon>
        <taxon>Cordyceps</taxon>
    </lineage>
</organism>
<dbReference type="RefSeq" id="XP_006665282.1">
    <property type="nucleotide sequence ID" value="XM_006665219.1"/>
</dbReference>
<reference evidence="2 3" key="1">
    <citation type="journal article" date="2011" name="Genome Biol.">
        <title>Genome sequence of the insect pathogenic fungus Cordyceps militaris, a valued traditional Chinese medicine.</title>
        <authorList>
            <person name="Zheng P."/>
            <person name="Xia Y."/>
            <person name="Xiao G."/>
            <person name="Xiong C."/>
            <person name="Hu X."/>
            <person name="Zhang S."/>
            <person name="Zheng H."/>
            <person name="Huang Y."/>
            <person name="Zhou Y."/>
            <person name="Wang S."/>
            <person name="Zhao G.P."/>
            <person name="Liu X."/>
            <person name="St Leger R.J."/>
            <person name="Wang C."/>
        </authorList>
    </citation>
    <scope>NUCLEOTIDE SEQUENCE [LARGE SCALE GENOMIC DNA]</scope>
    <source>
        <strain evidence="2 3">CM01</strain>
    </source>
</reference>
<feature type="domain" description="BTB" evidence="1">
    <location>
        <begin position="22"/>
        <end position="89"/>
    </location>
</feature>
<dbReference type="Proteomes" id="UP000001610">
    <property type="component" value="Unassembled WGS sequence"/>
</dbReference>
<dbReference type="PANTHER" id="PTHR47843">
    <property type="entry name" value="BTB DOMAIN-CONTAINING PROTEIN-RELATED"/>
    <property type="match status" value="1"/>
</dbReference>
<evidence type="ECO:0000259" key="1">
    <source>
        <dbReference type="PROSITE" id="PS50097"/>
    </source>
</evidence>